<dbReference type="InterPro" id="IPR000534">
    <property type="entry name" value="Semialdehyde_DH_NAD-bd"/>
</dbReference>
<comment type="subcellular location">
    <subcellularLocation>
        <location evidence="4">Cytoplasm</location>
    </subcellularLocation>
</comment>
<comment type="function">
    <text evidence="4">Catalyzes the NADPH-dependent reduction of N-acetyl-5-glutamyl phosphate to yield N-acetyl-L-glutamate 5-semialdehyde.</text>
</comment>
<evidence type="ECO:0000256" key="4">
    <source>
        <dbReference type="HAMAP-Rule" id="MF_00150"/>
    </source>
</evidence>
<dbReference type="RefSeq" id="WP_211423684.1">
    <property type="nucleotide sequence ID" value="NZ_CP072643.1"/>
</dbReference>
<feature type="domain" description="Semialdehyde dehydrogenase NAD-binding" evidence="6">
    <location>
        <begin position="13"/>
        <end position="147"/>
    </location>
</feature>
<feature type="active site" evidence="4 5">
    <location>
        <position position="155"/>
    </location>
</feature>
<dbReference type="EC" id="1.2.1.38" evidence="4"/>
<dbReference type="EMBL" id="CP072643">
    <property type="protein sequence ID" value="QUV95461.1"/>
    <property type="molecule type" value="Genomic_DNA"/>
</dbReference>
<dbReference type="InterPro" id="IPR000706">
    <property type="entry name" value="AGPR_type-1"/>
</dbReference>
<dbReference type="PANTHER" id="PTHR32338">
    <property type="entry name" value="N-ACETYL-GAMMA-GLUTAMYL-PHOSPHATE REDUCTASE, CHLOROPLASTIC-RELATED-RELATED"/>
    <property type="match status" value="1"/>
</dbReference>
<sequence length="345" mass="36834">MVASSSTSAARRRVAVVGASGYIGGELLRLLLAHPQVEVVAITGREAAGKPLDAVHPNLTGTGLVFAPLTETGSAEVIFLSLPNGEAMTHIDALAGEARIVDASADFRLRDRSVYDATYGRPHAAAAWLSRFVYGLPELFRADLCRAHYVAAPGCFATAVTLALYPLVAAGWLEQAFVNGVTGSSGAGASPRATTHHPFRADALFAYEPFTHRHVPEIAQALRLKTGQEVDFVFQPHSGPFVRGILVTVYARLRQSLSPEGLHRLYAEHYADAPFIRLRETPPNIKWVGGTNYCDLGLAVRGQTAIVWAALDNVIKGGGGQALQCFNLMHGLPETLGLTAFACNP</sequence>
<proteinExistence type="inferred from homology"/>
<dbReference type="NCBIfam" id="TIGR01850">
    <property type="entry name" value="argC"/>
    <property type="match status" value="1"/>
</dbReference>
<organism evidence="7 8">
    <name type="scientific">Chloracidobacterium sp. N</name>
    <dbReference type="NCBI Taxonomy" id="2821540"/>
    <lineage>
        <taxon>Bacteria</taxon>
        <taxon>Pseudomonadati</taxon>
        <taxon>Acidobacteriota</taxon>
        <taxon>Terriglobia</taxon>
        <taxon>Terriglobales</taxon>
        <taxon>Acidobacteriaceae</taxon>
        <taxon>Chloracidobacterium</taxon>
        <taxon>Chloracidobacterium aggregatum</taxon>
    </lineage>
</organism>
<keyword evidence="1 4" id="KW-0028">Amino-acid biosynthesis</keyword>
<dbReference type="CDD" id="cd23934">
    <property type="entry name" value="AGPR_1_C"/>
    <property type="match status" value="1"/>
</dbReference>
<evidence type="ECO:0000256" key="3">
    <source>
        <dbReference type="ARBA" id="ARBA00023002"/>
    </source>
</evidence>
<dbReference type="InterPro" id="IPR050085">
    <property type="entry name" value="AGPR"/>
</dbReference>
<evidence type="ECO:0000313" key="8">
    <source>
        <dbReference type="Proteomes" id="UP000677668"/>
    </source>
</evidence>
<keyword evidence="4" id="KW-0963">Cytoplasm</keyword>
<evidence type="ECO:0000256" key="1">
    <source>
        <dbReference type="ARBA" id="ARBA00022605"/>
    </source>
</evidence>
<keyword evidence="4" id="KW-0055">Arginine biosynthesis</keyword>
<evidence type="ECO:0000256" key="5">
    <source>
        <dbReference type="PROSITE-ProRule" id="PRU10010"/>
    </source>
</evidence>
<gene>
    <name evidence="4 7" type="primary">argC</name>
    <name evidence="7" type="ORF">J8C05_11495</name>
</gene>
<dbReference type="Pfam" id="PF01118">
    <property type="entry name" value="Semialdhyde_dh"/>
    <property type="match status" value="1"/>
</dbReference>
<comment type="similarity">
    <text evidence="4">Belongs to the NAGSA dehydrogenase family. Type 1 subfamily.</text>
</comment>
<name>A0ABX8B8Q2_9BACT</name>
<protein>
    <recommendedName>
        <fullName evidence="4">N-acetyl-gamma-glutamyl-phosphate reductase</fullName>
        <shortName evidence="4">AGPR</shortName>
        <ecNumber evidence="4">1.2.1.38</ecNumber>
    </recommendedName>
    <alternativeName>
        <fullName evidence="4">N-acetyl-glutamate semialdehyde dehydrogenase</fullName>
        <shortName evidence="4">NAGSA dehydrogenase</shortName>
    </alternativeName>
</protein>
<dbReference type="SMART" id="SM00859">
    <property type="entry name" value="Semialdhyde_dh"/>
    <property type="match status" value="1"/>
</dbReference>
<evidence type="ECO:0000313" key="7">
    <source>
        <dbReference type="EMBL" id="QUV95461.1"/>
    </source>
</evidence>
<dbReference type="InterPro" id="IPR023013">
    <property type="entry name" value="AGPR_AS"/>
</dbReference>
<dbReference type="SUPFAM" id="SSF51735">
    <property type="entry name" value="NAD(P)-binding Rossmann-fold domains"/>
    <property type="match status" value="1"/>
</dbReference>
<dbReference type="InterPro" id="IPR036291">
    <property type="entry name" value="NAD(P)-bd_dom_sf"/>
</dbReference>
<evidence type="ECO:0000259" key="6">
    <source>
        <dbReference type="SMART" id="SM00859"/>
    </source>
</evidence>
<evidence type="ECO:0000256" key="2">
    <source>
        <dbReference type="ARBA" id="ARBA00022857"/>
    </source>
</evidence>
<keyword evidence="3 4" id="KW-0560">Oxidoreductase</keyword>
<accession>A0ABX8B8Q2</accession>
<dbReference type="Gene3D" id="3.40.50.720">
    <property type="entry name" value="NAD(P)-binding Rossmann-like Domain"/>
    <property type="match status" value="1"/>
</dbReference>
<dbReference type="HAMAP" id="MF_00150">
    <property type="entry name" value="ArgC_type1"/>
    <property type="match status" value="1"/>
</dbReference>
<dbReference type="InterPro" id="IPR058924">
    <property type="entry name" value="AGPR_dimerisation_dom"/>
</dbReference>
<dbReference type="SUPFAM" id="SSF55347">
    <property type="entry name" value="Glyceraldehyde-3-phosphate dehydrogenase-like, C-terminal domain"/>
    <property type="match status" value="1"/>
</dbReference>
<dbReference type="PROSITE" id="PS01224">
    <property type="entry name" value="ARGC"/>
    <property type="match status" value="1"/>
</dbReference>
<dbReference type="Gene3D" id="3.30.360.10">
    <property type="entry name" value="Dihydrodipicolinate Reductase, domain 2"/>
    <property type="match status" value="1"/>
</dbReference>
<dbReference type="GO" id="GO:0003942">
    <property type="term" value="F:N-acetyl-gamma-glutamyl-phosphate reductase activity"/>
    <property type="evidence" value="ECO:0007669"/>
    <property type="project" value="UniProtKB-EC"/>
</dbReference>
<dbReference type="Pfam" id="PF22698">
    <property type="entry name" value="Semialdhyde_dhC_1"/>
    <property type="match status" value="1"/>
</dbReference>
<comment type="catalytic activity">
    <reaction evidence="4">
        <text>N-acetyl-L-glutamate 5-semialdehyde + phosphate + NADP(+) = N-acetyl-L-glutamyl 5-phosphate + NADPH + H(+)</text>
        <dbReference type="Rhea" id="RHEA:21588"/>
        <dbReference type="ChEBI" id="CHEBI:15378"/>
        <dbReference type="ChEBI" id="CHEBI:29123"/>
        <dbReference type="ChEBI" id="CHEBI:43474"/>
        <dbReference type="ChEBI" id="CHEBI:57783"/>
        <dbReference type="ChEBI" id="CHEBI:57936"/>
        <dbReference type="ChEBI" id="CHEBI:58349"/>
        <dbReference type="EC" id="1.2.1.38"/>
    </reaction>
</comment>
<dbReference type="Proteomes" id="UP000677668">
    <property type="component" value="Chromosome 2"/>
</dbReference>
<keyword evidence="2 4" id="KW-0521">NADP</keyword>
<reference evidence="7 8" key="1">
    <citation type="submission" date="2021-03" db="EMBL/GenBank/DDBJ databases">
        <title>Genomic and phenotypic characterization of Chloracidobacterium isolates provides evidence for multiple species.</title>
        <authorList>
            <person name="Saini M.K."/>
            <person name="Costas A.M.G."/>
            <person name="Tank M."/>
            <person name="Bryant D.A."/>
        </authorList>
    </citation>
    <scope>NUCLEOTIDE SEQUENCE [LARGE SCALE GENOMIC DNA]</scope>
    <source>
        <strain evidence="7 8">N</strain>
    </source>
</reference>
<keyword evidence="8" id="KW-1185">Reference proteome</keyword>
<comment type="pathway">
    <text evidence="4">Amino-acid biosynthesis; L-arginine biosynthesis; N(2)-acetyl-L-ornithine from L-glutamate: step 3/4.</text>
</comment>